<proteinExistence type="inferred from homology"/>
<dbReference type="EMBL" id="JALJXV010000007">
    <property type="protein sequence ID" value="MCP1675921.1"/>
    <property type="molecule type" value="Genomic_DNA"/>
</dbReference>
<accession>A0AAE3KCM2</accession>
<dbReference type="EC" id="3.1.4.-" evidence="2"/>
<dbReference type="NCBIfam" id="TIGR00040">
    <property type="entry name" value="yfcE"/>
    <property type="match status" value="1"/>
</dbReference>
<evidence type="ECO:0000313" key="5">
    <source>
        <dbReference type="Proteomes" id="UP001205843"/>
    </source>
</evidence>
<comment type="similarity">
    <text evidence="1 2">Belongs to the metallophosphoesterase superfamily. YfcE family.</text>
</comment>
<dbReference type="Gene3D" id="3.60.21.10">
    <property type="match status" value="1"/>
</dbReference>
<evidence type="ECO:0000313" key="4">
    <source>
        <dbReference type="EMBL" id="MCP1675921.1"/>
    </source>
</evidence>
<dbReference type="GO" id="GO:0016787">
    <property type="term" value="F:hydrolase activity"/>
    <property type="evidence" value="ECO:0007669"/>
    <property type="project" value="UniProtKB-UniRule"/>
</dbReference>
<organism evidence="4 5">
    <name type="scientific">Natronocella acetinitrilica</name>
    <dbReference type="NCBI Taxonomy" id="414046"/>
    <lineage>
        <taxon>Bacteria</taxon>
        <taxon>Pseudomonadati</taxon>
        <taxon>Pseudomonadota</taxon>
        <taxon>Gammaproteobacteria</taxon>
        <taxon>Chromatiales</taxon>
        <taxon>Ectothiorhodospiraceae</taxon>
        <taxon>Natronocella</taxon>
    </lineage>
</organism>
<comment type="cofactor">
    <cofactor evidence="2">
        <name>a divalent metal cation</name>
        <dbReference type="ChEBI" id="CHEBI:60240"/>
    </cofactor>
</comment>
<evidence type="ECO:0000256" key="2">
    <source>
        <dbReference type="RuleBase" id="RU362039"/>
    </source>
</evidence>
<dbReference type="InterPro" id="IPR029052">
    <property type="entry name" value="Metallo-depent_PP-like"/>
</dbReference>
<dbReference type="SUPFAM" id="SSF56300">
    <property type="entry name" value="Metallo-dependent phosphatases"/>
    <property type="match status" value="1"/>
</dbReference>
<dbReference type="InterPro" id="IPR024654">
    <property type="entry name" value="Calcineurin-like_PHP_lpxH"/>
</dbReference>
<gene>
    <name evidence="4" type="ORF">J2T57_003076</name>
</gene>
<dbReference type="RefSeq" id="WP_253480225.1">
    <property type="nucleotide sequence ID" value="NZ_JALJXV010000007.1"/>
</dbReference>
<feature type="domain" description="Calcineurin-like phosphoesterase" evidence="3">
    <location>
        <begin position="8"/>
        <end position="161"/>
    </location>
</feature>
<sequence>MTDKKASRVAILSDTHGFLDPRIAERVAECDYAVHAGDVGGADVLCALQPRQQVVAVRGNNDTSSRWTESETRFLENLPAEARLDLPGGTVVVVHGDDNRSISERHRHLRKRYPDARLIVYGHSHRLMMDTDEEPWVVNPGAAGRTRTYGGPSCLLLHCNDSHWELEALQLPARKYPNRDHQRRARQAG</sequence>
<dbReference type="AlphaFoldDB" id="A0AAE3KCM2"/>
<dbReference type="InterPro" id="IPR000979">
    <property type="entry name" value="Phosphodiesterase_MJ0936/Vps29"/>
</dbReference>
<evidence type="ECO:0000259" key="3">
    <source>
        <dbReference type="Pfam" id="PF12850"/>
    </source>
</evidence>
<protein>
    <recommendedName>
        <fullName evidence="2">Phosphoesterase</fullName>
        <ecNumber evidence="2">3.1.4.-</ecNumber>
    </recommendedName>
</protein>
<dbReference type="GO" id="GO:0046872">
    <property type="term" value="F:metal ion binding"/>
    <property type="evidence" value="ECO:0007669"/>
    <property type="project" value="UniProtKB-KW"/>
</dbReference>
<dbReference type="Proteomes" id="UP001205843">
    <property type="component" value="Unassembled WGS sequence"/>
</dbReference>
<keyword evidence="2" id="KW-0479">Metal-binding</keyword>
<evidence type="ECO:0000256" key="1">
    <source>
        <dbReference type="ARBA" id="ARBA00008950"/>
    </source>
</evidence>
<keyword evidence="5" id="KW-1185">Reference proteome</keyword>
<reference evidence="4" key="1">
    <citation type="submission" date="2022-03" db="EMBL/GenBank/DDBJ databases">
        <title>Genomic Encyclopedia of Type Strains, Phase III (KMG-III): the genomes of soil and plant-associated and newly described type strains.</title>
        <authorList>
            <person name="Whitman W."/>
        </authorList>
    </citation>
    <scope>NUCLEOTIDE SEQUENCE</scope>
    <source>
        <strain evidence="4">ANL 6-2</strain>
    </source>
</reference>
<name>A0AAE3KCM2_9GAMM</name>
<comment type="caution">
    <text evidence="4">The sequence shown here is derived from an EMBL/GenBank/DDBJ whole genome shotgun (WGS) entry which is preliminary data.</text>
</comment>
<dbReference type="Pfam" id="PF12850">
    <property type="entry name" value="Metallophos_2"/>
    <property type="match status" value="1"/>
</dbReference>